<sequence length="41" mass="4529">MSNSLEEDSFTSPLLIVSSTLASNYVSSDAEEEDGFCLKRR</sequence>
<accession>A0A239IU24</accession>
<evidence type="ECO:0000313" key="2">
    <source>
        <dbReference type="Proteomes" id="UP000198432"/>
    </source>
</evidence>
<dbReference type="EMBL" id="FZOQ01000019">
    <property type="protein sequence ID" value="SNS97120.1"/>
    <property type="molecule type" value="Genomic_DNA"/>
</dbReference>
<gene>
    <name evidence="1" type="ORF">SAMN06296052_11911</name>
</gene>
<evidence type="ECO:0000313" key="1">
    <source>
        <dbReference type="EMBL" id="SNS97120.1"/>
    </source>
</evidence>
<keyword evidence="2" id="KW-1185">Reference proteome</keyword>
<protein>
    <submittedName>
        <fullName evidence="1">Uncharacterized protein</fullName>
    </submittedName>
</protein>
<dbReference type="Proteomes" id="UP000198432">
    <property type="component" value="Unassembled WGS sequence"/>
</dbReference>
<name>A0A239IU24_9BACT</name>
<organism evidence="1 2">
    <name type="scientific">Pontibacter ummariensis</name>
    <dbReference type="NCBI Taxonomy" id="1610492"/>
    <lineage>
        <taxon>Bacteria</taxon>
        <taxon>Pseudomonadati</taxon>
        <taxon>Bacteroidota</taxon>
        <taxon>Cytophagia</taxon>
        <taxon>Cytophagales</taxon>
        <taxon>Hymenobacteraceae</taxon>
        <taxon>Pontibacter</taxon>
    </lineage>
</organism>
<proteinExistence type="predicted"/>
<dbReference type="AlphaFoldDB" id="A0A239IU24"/>
<reference evidence="2" key="1">
    <citation type="submission" date="2017-06" db="EMBL/GenBank/DDBJ databases">
        <authorList>
            <person name="Varghese N."/>
            <person name="Submissions S."/>
        </authorList>
    </citation>
    <scope>NUCLEOTIDE SEQUENCE [LARGE SCALE GENOMIC DNA]</scope>
    <source>
        <strain evidence="2">NKM1</strain>
    </source>
</reference>